<evidence type="ECO:0000313" key="3">
    <source>
        <dbReference type="EMBL" id="GIZ50244.1"/>
    </source>
</evidence>
<feature type="region of interest" description="Disordered" evidence="1">
    <location>
        <begin position="34"/>
        <end position="123"/>
    </location>
</feature>
<feature type="compositionally biased region" description="Basic and acidic residues" evidence="1">
    <location>
        <begin position="113"/>
        <end position="123"/>
    </location>
</feature>
<protein>
    <submittedName>
        <fullName evidence="3">Uncharacterized protein</fullName>
    </submittedName>
</protein>
<keyword evidence="4" id="KW-1185">Reference proteome</keyword>
<name>A0ABQ4PZG1_9BURK</name>
<feature type="compositionally biased region" description="Basic and acidic residues" evidence="1">
    <location>
        <begin position="63"/>
        <end position="72"/>
    </location>
</feature>
<dbReference type="EMBL" id="BPMK01000001">
    <property type="protein sequence ID" value="GIZ50244.1"/>
    <property type="molecule type" value="Genomic_DNA"/>
</dbReference>
<organism evidence="3 4">
    <name type="scientific">Noviherbaspirillum aridicola</name>
    <dbReference type="NCBI Taxonomy" id="2849687"/>
    <lineage>
        <taxon>Bacteria</taxon>
        <taxon>Pseudomonadati</taxon>
        <taxon>Pseudomonadota</taxon>
        <taxon>Betaproteobacteria</taxon>
        <taxon>Burkholderiales</taxon>
        <taxon>Oxalobacteraceae</taxon>
        <taxon>Noviherbaspirillum</taxon>
    </lineage>
</organism>
<feature type="chain" id="PRO_5045986560" evidence="2">
    <location>
        <begin position="26"/>
        <end position="123"/>
    </location>
</feature>
<proteinExistence type="predicted"/>
<gene>
    <name evidence="3" type="ORF">NCCP691_02580</name>
</gene>
<feature type="signal peptide" evidence="2">
    <location>
        <begin position="1"/>
        <end position="25"/>
    </location>
</feature>
<keyword evidence="2" id="KW-0732">Signal</keyword>
<evidence type="ECO:0000256" key="2">
    <source>
        <dbReference type="SAM" id="SignalP"/>
    </source>
</evidence>
<sequence length="123" mass="13101">MHDIMQRYRIALGLACALVSGAALAKLPALTPEQQQAAEEKKQAAAAQAEREKKELAASMDSVADHWRKRAAENGWQVHPQQPAGGAAAKPQATQTPQMPVRSEKAGTAPPSEDVKNPAEKGK</sequence>
<comment type="caution">
    <text evidence="3">The sequence shown here is derived from an EMBL/GenBank/DDBJ whole genome shotgun (WGS) entry which is preliminary data.</text>
</comment>
<dbReference type="Proteomes" id="UP000887222">
    <property type="component" value="Unassembled WGS sequence"/>
</dbReference>
<reference evidence="3 4" key="1">
    <citation type="journal article" date="2022" name="Int. J. Syst. Evol. Microbiol.">
        <title>Noviherbaspirillum aridicola sp. nov., isolated from an arid soil in Pakistan.</title>
        <authorList>
            <person name="Khan I.U."/>
            <person name="Saqib M."/>
            <person name="Amin A."/>
            <person name="Hussain F."/>
            <person name="Li L."/>
            <person name="Liu Y.H."/>
            <person name="Fang B.Z."/>
            <person name="Ahmed I."/>
            <person name="Li W.J."/>
        </authorList>
    </citation>
    <scope>NUCLEOTIDE SEQUENCE [LARGE SCALE GENOMIC DNA]</scope>
    <source>
        <strain evidence="3 4">NCCP-691</strain>
    </source>
</reference>
<accession>A0ABQ4PZG1</accession>
<evidence type="ECO:0000256" key="1">
    <source>
        <dbReference type="SAM" id="MobiDB-lite"/>
    </source>
</evidence>
<feature type="compositionally biased region" description="Low complexity" evidence="1">
    <location>
        <begin position="80"/>
        <end position="100"/>
    </location>
</feature>
<dbReference type="RefSeq" id="WP_220806420.1">
    <property type="nucleotide sequence ID" value="NZ_BPMK01000001.1"/>
</dbReference>
<evidence type="ECO:0000313" key="4">
    <source>
        <dbReference type="Proteomes" id="UP000887222"/>
    </source>
</evidence>
<feature type="compositionally biased region" description="Basic and acidic residues" evidence="1">
    <location>
        <begin position="38"/>
        <end position="56"/>
    </location>
</feature>